<dbReference type="PANTHER" id="PTHR13113">
    <property type="entry name" value="ECSIT EVOLUTIONARILY CONSERVED SIGNALING INTERMEDIATE IN TOLL PATHWAYS"/>
    <property type="match status" value="1"/>
</dbReference>
<keyword evidence="8" id="KW-0391">Immunity</keyword>
<feature type="domain" description="ECSIT C-terminal" evidence="12">
    <location>
        <begin position="242"/>
        <end position="371"/>
    </location>
</feature>
<dbReference type="Pfam" id="PF14784">
    <property type="entry name" value="ECSIT_C"/>
    <property type="match status" value="1"/>
</dbReference>
<comment type="caution">
    <text evidence="13">The sequence shown here is derived from an EMBL/GenBank/DDBJ whole genome shotgun (WGS) entry which is preliminary data.</text>
</comment>
<gene>
    <name evidence="13" type="ORF">DGYR_LOCUS5477</name>
</gene>
<dbReference type="GO" id="GO:0005739">
    <property type="term" value="C:mitochondrion"/>
    <property type="evidence" value="ECO:0007669"/>
    <property type="project" value="UniProtKB-SubCell"/>
</dbReference>
<evidence type="ECO:0000256" key="8">
    <source>
        <dbReference type="ARBA" id="ARBA00022859"/>
    </source>
</evidence>
<dbReference type="SMART" id="SM01284">
    <property type="entry name" value="ECSIT_Cterm"/>
    <property type="match status" value="1"/>
</dbReference>
<keyword evidence="7" id="KW-0399">Innate immunity</keyword>
<protein>
    <recommendedName>
        <fullName evidence="5">Evolutionarily conserved signaling intermediate in Toll pathway, mitochondrial</fullName>
    </recommendedName>
</protein>
<evidence type="ECO:0000256" key="10">
    <source>
        <dbReference type="ARBA" id="ARBA00023128"/>
    </source>
</evidence>
<dbReference type="Pfam" id="PF06239">
    <property type="entry name" value="ECSIT_N"/>
    <property type="match status" value="1"/>
</dbReference>
<proteinExistence type="inferred from homology"/>
<name>A0A7I8VN41_9ANNE</name>
<evidence type="ECO:0000256" key="11">
    <source>
        <dbReference type="ARBA" id="ARBA00023242"/>
    </source>
</evidence>
<dbReference type="EMBL" id="CAJFCJ010000007">
    <property type="protein sequence ID" value="CAD5116895.1"/>
    <property type="molecule type" value="Genomic_DNA"/>
</dbReference>
<dbReference type="GO" id="GO:0045087">
    <property type="term" value="P:innate immune response"/>
    <property type="evidence" value="ECO:0007669"/>
    <property type="project" value="UniProtKB-KW"/>
</dbReference>
<evidence type="ECO:0000256" key="7">
    <source>
        <dbReference type="ARBA" id="ARBA00022588"/>
    </source>
</evidence>
<dbReference type="InterPro" id="IPR046448">
    <property type="entry name" value="ECSIT_N"/>
</dbReference>
<evidence type="ECO:0000256" key="4">
    <source>
        <dbReference type="ARBA" id="ARBA00007674"/>
    </source>
</evidence>
<dbReference type="Proteomes" id="UP000549394">
    <property type="component" value="Unassembled WGS sequence"/>
</dbReference>
<dbReference type="PANTHER" id="PTHR13113:SF1">
    <property type="entry name" value="EVOLUTIONARILY CONSERVED SIGNALING INTERMEDIATE IN TOLL PATHWAY, MITOCHONDRIAL"/>
    <property type="match status" value="1"/>
</dbReference>
<keyword evidence="9" id="KW-0809">Transit peptide</keyword>
<reference evidence="13 14" key="1">
    <citation type="submission" date="2020-08" db="EMBL/GenBank/DDBJ databases">
        <authorList>
            <person name="Hejnol A."/>
        </authorList>
    </citation>
    <scope>NUCLEOTIDE SEQUENCE [LARGE SCALE GENOMIC DNA]</scope>
</reference>
<accession>A0A7I8VN41</accession>
<organism evidence="13 14">
    <name type="scientific">Dimorphilus gyrociliatus</name>
    <dbReference type="NCBI Taxonomy" id="2664684"/>
    <lineage>
        <taxon>Eukaryota</taxon>
        <taxon>Metazoa</taxon>
        <taxon>Spiralia</taxon>
        <taxon>Lophotrochozoa</taxon>
        <taxon>Annelida</taxon>
        <taxon>Polychaeta</taxon>
        <taxon>Polychaeta incertae sedis</taxon>
        <taxon>Dinophilidae</taxon>
        <taxon>Dimorphilus</taxon>
    </lineage>
</organism>
<comment type="subcellular location">
    <subcellularLocation>
        <location evidence="3">Cytoplasm</location>
    </subcellularLocation>
    <subcellularLocation>
        <location evidence="2">Mitochondrion</location>
    </subcellularLocation>
    <subcellularLocation>
        <location evidence="1">Nucleus</location>
    </subcellularLocation>
</comment>
<evidence type="ECO:0000256" key="9">
    <source>
        <dbReference type="ARBA" id="ARBA00022946"/>
    </source>
</evidence>
<keyword evidence="14" id="KW-1185">Reference proteome</keyword>
<dbReference type="GO" id="GO:0007178">
    <property type="term" value="P:cell surface receptor protein serine/threonine kinase signaling pathway"/>
    <property type="evidence" value="ECO:0007669"/>
    <property type="project" value="TreeGrafter"/>
</dbReference>
<sequence>MIKRTLSKILAVNRFNYRPSARHIIRTKFFDARDPKYAEKEKQLVLHQSSQYFDTVAKDKEDKRNFMRAIAMYIAAEKVRRRGHVEFINAALQQMKRFNVHRDLETYKMLMKVFPTEVMVAKRTWEVEWQHYPKQQQCAIDLMDQMEYYSVIPDDQFGYMLKDVFGDKAHAFRKYRRMMYWLPKFKNVNPYPIPLDLPNDPRELALIALKRMSIDLQTEYSIFETSELDNAIDKTFVASAQSWRQRELIESHDAKKPLFVEGGYTIWLRDNKLQYFKLWSEANPNVPKHVFPEDLRKKYNEKNLFNFKTIFDDEREHSLTTPNVMHQQADGTVLGLCITGTGSKESLVSWVTFLQKTNKKLADIPVIFTLKSPTSQISILKEEEKFKFEIKKKT</sequence>
<dbReference type="InterPro" id="IPR010418">
    <property type="entry name" value="ECSIT"/>
</dbReference>
<dbReference type="AlphaFoldDB" id="A0A7I8VN41"/>
<evidence type="ECO:0000256" key="2">
    <source>
        <dbReference type="ARBA" id="ARBA00004173"/>
    </source>
</evidence>
<evidence type="ECO:0000256" key="6">
    <source>
        <dbReference type="ARBA" id="ARBA00022490"/>
    </source>
</evidence>
<evidence type="ECO:0000259" key="12">
    <source>
        <dbReference type="SMART" id="SM01284"/>
    </source>
</evidence>
<keyword evidence="10" id="KW-0496">Mitochondrion</keyword>
<dbReference type="GO" id="GO:0005634">
    <property type="term" value="C:nucleus"/>
    <property type="evidence" value="ECO:0007669"/>
    <property type="project" value="UniProtKB-SubCell"/>
</dbReference>
<evidence type="ECO:0000313" key="14">
    <source>
        <dbReference type="Proteomes" id="UP000549394"/>
    </source>
</evidence>
<dbReference type="InterPro" id="IPR029342">
    <property type="entry name" value="ECIST_C"/>
</dbReference>
<keyword evidence="6" id="KW-0963">Cytoplasm</keyword>
<evidence type="ECO:0000256" key="3">
    <source>
        <dbReference type="ARBA" id="ARBA00004496"/>
    </source>
</evidence>
<evidence type="ECO:0000313" key="13">
    <source>
        <dbReference type="EMBL" id="CAD5116895.1"/>
    </source>
</evidence>
<dbReference type="OrthoDB" id="10064298at2759"/>
<comment type="similarity">
    <text evidence="4">Belongs to the ECSIT family.</text>
</comment>
<keyword evidence="11" id="KW-0539">Nucleus</keyword>
<evidence type="ECO:0000256" key="5">
    <source>
        <dbReference type="ARBA" id="ARBA00019998"/>
    </source>
</evidence>
<evidence type="ECO:0000256" key="1">
    <source>
        <dbReference type="ARBA" id="ARBA00004123"/>
    </source>
</evidence>